<dbReference type="InterPro" id="IPR036591">
    <property type="entry name" value="YggU-like_sf"/>
</dbReference>
<dbReference type="RefSeq" id="WP_245689288.1">
    <property type="nucleotide sequence ID" value="NZ_FNCV01000003.1"/>
</dbReference>
<gene>
    <name evidence="3" type="ORF">SAMN05421742_103105</name>
</gene>
<dbReference type="Pfam" id="PF02594">
    <property type="entry name" value="DUF167"/>
    <property type="match status" value="1"/>
</dbReference>
<dbReference type="SMART" id="SM01152">
    <property type="entry name" value="DUF167"/>
    <property type="match status" value="1"/>
</dbReference>
<evidence type="ECO:0000256" key="2">
    <source>
        <dbReference type="HAMAP-Rule" id="MF_00634"/>
    </source>
</evidence>
<dbReference type="Gene3D" id="3.30.1200.10">
    <property type="entry name" value="YggU-like"/>
    <property type="match status" value="1"/>
</dbReference>
<protein>
    <recommendedName>
        <fullName evidence="2">UPF0235 protein SAMN05421742_103105</fullName>
    </recommendedName>
</protein>
<keyword evidence="4" id="KW-1185">Reference proteome</keyword>
<proteinExistence type="inferred from homology"/>
<reference evidence="4" key="1">
    <citation type="submission" date="2016-10" db="EMBL/GenBank/DDBJ databases">
        <authorList>
            <person name="Varghese N."/>
            <person name="Submissions S."/>
        </authorList>
    </citation>
    <scope>NUCLEOTIDE SEQUENCE [LARGE SCALE GENOMIC DNA]</scope>
    <source>
        <strain evidence="4">930I</strain>
    </source>
</reference>
<organism evidence="3 4">
    <name type="scientific">Roseospirillum parvum</name>
    <dbReference type="NCBI Taxonomy" id="83401"/>
    <lineage>
        <taxon>Bacteria</taxon>
        <taxon>Pseudomonadati</taxon>
        <taxon>Pseudomonadota</taxon>
        <taxon>Alphaproteobacteria</taxon>
        <taxon>Rhodospirillales</taxon>
        <taxon>Rhodospirillaceae</taxon>
        <taxon>Roseospirillum</taxon>
    </lineage>
</organism>
<dbReference type="PANTHER" id="PTHR13420:SF7">
    <property type="entry name" value="UPF0235 PROTEIN C15ORF40"/>
    <property type="match status" value="1"/>
</dbReference>
<evidence type="ECO:0000313" key="4">
    <source>
        <dbReference type="Proteomes" id="UP000217076"/>
    </source>
</evidence>
<dbReference type="PANTHER" id="PTHR13420">
    <property type="entry name" value="UPF0235 PROTEIN C15ORF40"/>
    <property type="match status" value="1"/>
</dbReference>
<dbReference type="InterPro" id="IPR003746">
    <property type="entry name" value="DUF167"/>
</dbReference>
<dbReference type="GO" id="GO:0005737">
    <property type="term" value="C:cytoplasm"/>
    <property type="evidence" value="ECO:0007669"/>
    <property type="project" value="TreeGrafter"/>
</dbReference>
<name>A0A1G7XUX9_9PROT</name>
<evidence type="ECO:0000256" key="1">
    <source>
        <dbReference type="ARBA" id="ARBA00010364"/>
    </source>
</evidence>
<dbReference type="Proteomes" id="UP000217076">
    <property type="component" value="Unassembled WGS sequence"/>
</dbReference>
<comment type="similarity">
    <text evidence="1 2">Belongs to the UPF0235 family.</text>
</comment>
<sequence>MDDLPISPAGDGVRLRVKLAPRASRNALGAIAADADGRALLKCSVTAPPADGAANAALVRLLAKSLDLPKSAITITAGQSDRLKTLHLAGAPEELMRRLPPLLGKDRR</sequence>
<dbReference type="HAMAP" id="MF_00634">
    <property type="entry name" value="UPF0235"/>
    <property type="match status" value="1"/>
</dbReference>
<dbReference type="STRING" id="83401.SAMN05421742_103105"/>
<dbReference type="NCBIfam" id="TIGR00251">
    <property type="entry name" value="DUF167 family protein"/>
    <property type="match status" value="1"/>
</dbReference>
<dbReference type="EMBL" id="FNCV01000003">
    <property type="protein sequence ID" value="SDG87967.1"/>
    <property type="molecule type" value="Genomic_DNA"/>
</dbReference>
<dbReference type="SUPFAM" id="SSF69786">
    <property type="entry name" value="YggU-like"/>
    <property type="match status" value="1"/>
</dbReference>
<evidence type="ECO:0000313" key="3">
    <source>
        <dbReference type="EMBL" id="SDG87967.1"/>
    </source>
</evidence>
<dbReference type="AlphaFoldDB" id="A0A1G7XUX9"/>
<accession>A0A1G7XUX9</accession>